<gene>
    <name evidence="1" type="ORF">FVB9532_03681</name>
</gene>
<accession>A0AC61YCY0</accession>
<dbReference type="EMBL" id="CABVMM010000019">
    <property type="protein sequence ID" value="VVV02382.1"/>
    <property type="molecule type" value="Genomic_DNA"/>
</dbReference>
<name>A0AC61YCY0_9FLAO</name>
<keyword evidence="2" id="KW-1185">Reference proteome</keyword>
<evidence type="ECO:0000313" key="2">
    <source>
        <dbReference type="Proteomes" id="UP000356253"/>
    </source>
</evidence>
<dbReference type="Proteomes" id="UP000356253">
    <property type="component" value="Unassembled WGS sequence"/>
</dbReference>
<reference evidence="1" key="1">
    <citation type="submission" date="2019-09" db="EMBL/GenBank/DDBJ databases">
        <authorList>
            <person name="Rodrigo-Torres L."/>
            <person name="Arahal R. D."/>
            <person name="Lucena T."/>
        </authorList>
    </citation>
    <scope>NUCLEOTIDE SEQUENCE</scope>
    <source>
        <strain evidence="1">ISS653</strain>
    </source>
</reference>
<protein>
    <submittedName>
        <fullName evidence="1">Uncharacterized protein</fullName>
    </submittedName>
</protein>
<sequence>MKKIVLLLSFICAVSITQAQEVKGNTISSKEVPPVWPGCEEAASTSTCFNQMLSKHIQKNFKFPKDYNAEDKGSKVLVSFVVNKEGKVEITQVKGGRKSLQEEAKKNILAIPKMKPGTLNGKPRAIKYTVPFNF</sequence>
<evidence type="ECO:0000313" key="1">
    <source>
        <dbReference type="EMBL" id="VVV02382.1"/>
    </source>
</evidence>
<comment type="caution">
    <text evidence="1">The sequence shown here is derived from an EMBL/GenBank/DDBJ whole genome shotgun (WGS) entry which is preliminary data.</text>
</comment>
<organism evidence="1 2">
    <name type="scientific">Mesonia oceanica</name>
    <dbReference type="NCBI Taxonomy" id="2687242"/>
    <lineage>
        <taxon>Bacteria</taxon>
        <taxon>Pseudomonadati</taxon>
        <taxon>Bacteroidota</taxon>
        <taxon>Flavobacteriia</taxon>
        <taxon>Flavobacteriales</taxon>
        <taxon>Flavobacteriaceae</taxon>
        <taxon>Mesonia</taxon>
    </lineage>
</organism>
<proteinExistence type="predicted"/>